<name>A0AC34F4J6_9BILA</name>
<dbReference type="WBParaSite" id="ES5_v2.g11871.t1">
    <property type="protein sequence ID" value="ES5_v2.g11871.t1"/>
    <property type="gene ID" value="ES5_v2.g11871"/>
</dbReference>
<evidence type="ECO:0000313" key="1">
    <source>
        <dbReference type="Proteomes" id="UP000887579"/>
    </source>
</evidence>
<reference evidence="2" key="1">
    <citation type="submission" date="2022-11" db="UniProtKB">
        <authorList>
            <consortium name="WormBaseParasite"/>
        </authorList>
    </citation>
    <scope>IDENTIFICATION</scope>
</reference>
<evidence type="ECO:0000313" key="2">
    <source>
        <dbReference type="WBParaSite" id="ES5_v2.g11871.t1"/>
    </source>
</evidence>
<organism evidence="1 2">
    <name type="scientific">Panagrolaimus sp. ES5</name>
    <dbReference type="NCBI Taxonomy" id="591445"/>
    <lineage>
        <taxon>Eukaryota</taxon>
        <taxon>Metazoa</taxon>
        <taxon>Ecdysozoa</taxon>
        <taxon>Nematoda</taxon>
        <taxon>Chromadorea</taxon>
        <taxon>Rhabditida</taxon>
        <taxon>Tylenchina</taxon>
        <taxon>Panagrolaimomorpha</taxon>
        <taxon>Panagrolaimoidea</taxon>
        <taxon>Panagrolaimidae</taxon>
        <taxon>Panagrolaimus</taxon>
    </lineage>
</organism>
<sequence>MMVEWRQISSSISSTEIGDLYPVPTAVDPVKLVANMADQWVNQIVYDPRWWWCKTRAFQKCFGCFIMCSDKFIRKGLGRILLFFVYSLVLFVLVMAFAVALPYESLWMPRPLMLFLIILALYLFVNILYHYHKASNTPAGRPPKKIEQDPNAPQIPLCYRCQTPKDINTHHCSLCDECVVNMDHHCIWINRCVGAGNHRYFLQFTGFLAFACFLYCTISFSTFYHNYWHPTSDTVFCHQGLEESFFWVPKLCSYGDEMIGASIFFAFVLCLIIFALVGGLFLWNVLLISSGTTYIEILKGQNKNNTSWKLFLFPWLKPDFADIWIDFLNLKNGRTFWRHIALPSAHRPTIPLDWGDDYRSDRLHLLDV</sequence>
<proteinExistence type="predicted"/>
<accession>A0AC34F4J6</accession>
<protein>
    <submittedName>
        <fullName evidence="2">Palmitoyltransferase</fullName>
    </submittedName>
</protein>
<dbReference type="Proteomes" id="UP000887579">
    <property type="component" value="Unplaced"/>
</dbReference>